<dbReference type="STRING" id="1209989.TepRe1_0333"/>
<dbReference type="GO" id="GO:0005886">
    <property type="term" value="C:plasma membrane"/>
    <property type="evidence" value="ECO:0007669"/>
    <property type="project" value="UniProtKB-SubCell"/>
</dbReference>
<dbReference type="InterPro" id="IPR000515">
    <property type="entry name" value="MetI-like"/>
</dbReference>
<evidence type="ECO:0000256" key="2">
    <source>
        <dbReference type="ARBA" id="ARBA00022448"/>
    </source>
</evidence>
<dbReference type="Pfam" id="PF00528">
    <property type="entry name" value="BPD_transp_1"/>
    <property type="match status" value="1"/>
</dbReference>
<sequence>MPKIVKQFSIAGKFSLSFIVLVCFIAIFAPMLTKHPWNQPTGASLEPPNKAHILGTDDLGIDLWAQICYGTRNSIVVGIGTAIITCFLGIVLGVVSGYYGGIIDLVITALIDMLTSIPSLPIMIVTGAFFGPSIKNIILILSILSWAMPARIIRSKIISVKQETYIKVAEGYGAGFLYITYKHFLPQIFPISLASFIKLISKAIVSEASLSFLGLGDPTSKSWGLILNYALNFPGVYFTDYWKWWVVYPLCCIILLVLATAIIGREFEKILDTKID</sequence>
<dbReference type="CDD" id="cd06261">
    <property type="entry name" value="TM_PBP2"/>
    <property type="match status" value="1"/>
</dbReference>
<evidence type="ECO:0000313" key="10">
    <source>
        <dbReference type="Proteomes" id="UP000010802"/>
    </source>
</evidence>
<dbReference type="OrthoDB" id="9783218at2"/>
<dbReference type="GO" id="GO:0055085">
    <property type="term" value="P:transmembrane transport"/>
    <property type="evidence" value="ECO:0007669"/>
    <property type="project" value="InterPro"/>
</dbReference>
<protein>
    <submittedName>
        <fullName evidence="9">ABC-type transporter, integral membrane subunit</fullName>
    </submittedName>
</protein>
<dbReference type="EMBL" id="HF563609">
    <property type="protein sequence ID" value="CCP25048.1"/>
    <property type="molecule type" value="Genomic_DNA"/>
</dbReference>
<reference evidence="10" key="1">
    <citation type="journal article" date="2013" name="Genome Announc.">
        <title>First genome sequence of a syntrophic acetate-oxidizing bacterium, Tepidanaerobacter acetatoxydans strain Re1.</title>
        <authorList>
            <person name="Manzoor S."/>
            <person name="Bongcam-Rudloff E."/>
            <person name="Schnurer A."/>
            <person name="Muller B."/>
        </authorList>
    </citation>
    <scope>NUCLEOTIDE SEQUENCE [LARGE SCALE GENOMIC DNA]</scope>
    <source>
        <strain evidence="10">Re1</strain>
    </source>
</reference>
<evidence type="ECO:0000256" key="7">
    <source>
        <dbReference type="RuleBase" id="RU363032"/>
    </source>
</evidence>
<dbReference type="InterPro" id="IPR050366">
    <property type="entry name" value="BP-dependent_transpt_permease"/>
</dbReference>
<dbReference type="SUPFAM" id="SSF161098">
    <property type="entry name" value="MetI-like"/>
    <property type="match status" value="1"/>
</dbReference>
<dbReference type="Proteomes" id="UP000010802">
    <property type="component" value="Chromosome"/>
</dbReference>
<evidence type="ECO:0000256" key="6">
    <source>
        <dbReference type="ARBA" id="ARBA00023136"/>
    </source>
</evidence>
<keyword evidence="2 7" id="KW-0813">Transport</keyword>
<comment type="subcellular location">
    <subcellularLocation>
        <location evidence="1 7">Cell membrane</location>
        <topology evidence="1 7">Multi-pass membrane protein</topology>
    </subcellularLocation>
</comment>
<feature type="domain" description="ABC transmembrane type-1" evidence="8">
    <location>
        <begin position="71"/>
        <end position="263"/>
    </location>
</feature>
<comment type="similarity">
    <text evidence="7">Belongs to the binding-protein-dependent transport system permease family.</text>
</comment>
<evidence type="ECO:0000256" key="5">
    <source>
        <dbReference type="ARBA" id="ARBA00022989"/>
    </source>
</evidence>
<dbReference type="PANTHER" id="PTHR43386">
    <property type="entry name" value="OLIGOPEPTIDE TRANSPORT SYSTEM PERMEASE PROTEIN APPC"/>
    <property type="match status" value="1"/>
</dbReference>
<dbReference type="InterPro" id="IPR035906">
    <property type="entry name" value="MetI-like_sf"/>
</dbReference>
<accession>L0RZK1</accession>
<feature type="transmembrane region" description="Helical" evidence="7">
    <location>
        <begin position="12"/>
        <end position="32"/>
    </location>
</feature>
<dbReference type="PATRIC" id="fig|1209989.3.peg.388"/>
<gene>
    <name evidence="9" type="ordered locus">TEPIRE1_0370</name>
</gene>
<dbReference type="PROSITE" id="PS50928">
    <property type="entry name" value="ABC_TM1"/>
    <property type="match status" value="1"/>
</dbReference>
<feature type="transmembrane region" description="Helical" evidence="7">
    <location>
        <begin position="245"/>
        <end position="264"/>
    </location>
</feature>
<keyword evidence="4 7" id="KW-0812">Transmembrane</keyword>
<dbReference type="PANTHER" id="PTHR43386:SF1">
    <property type="entry name" value="D,D-DIPEPTIDE TRANSPORT SYSTEM PERMEASE PROTEIN DDPC-RELATED"/>
    <property type="match status" value="1"/>
</dbReference>
<dbReference type="Gene3D" id="1.10.3720.10">
    <property type="entry name" value="MetI-like"/>
    <property type="match status" value="1"/>
</dbReference>
<evidence type="ECO:0000259" key="8">
    <source>
        <dbReference type="PROSITE" id="PS50928"/>
    </source>
</evidence>
<dbReference type="AlphaFoldDB" id="L0RZK1"/>
<dbReference type="RefSeq" id="WP_015294871.1">
    <property type="nucleotide sequence ID" value="NC_015519.1"/>
</dbReference>
<dbReference type="KEGG" id="tae:TepiRe1_0370"/>
<feature type="transmembrane region" description="Helical" evidence="7">
    <location>
        <begin position="75"/>
        <end position="98"/>
    </location>
</feature>
<evidence type="ECO:0000256" key="4">
    <source>
        <dbReference type="ARBA" id="ARBA00022692"/>
    </source>
</evidence>
<evidence type="ECO:0000313" key="9">
    <source>
        <dbReference type="EMBL" id="CCP25048.1"/>
    </source>
</evidence>
<keyword evidence="10" id="KW-1185">Reference proteome</keyword>
<keyword evidence="3" id="KW-1003">Cell membrane</keyword>
<dbReference type="HOGENOM" id="CLU_028518_8_0_9"/>
<organism evidence="9 10">
    <name type="scientific">Tepidanaerobacter acetatoxydans (strain DSM 21804 / JCM 16047 / Re1)</name>
    <dbReference type="NCBI Taxonomy" id="1209989"/>
    <lineage>
        <taxon>Bacteria</taxon>
        <taxon>Bacillati</taxon>
        <taxon>Bacillota</taxon>
        <taxon>Clostridia</taxon>
        <taxon>Thermosediminibacterales</taxon>
        <taxon>Tepidanaerobacteraceae</taxon>
        <taxon>Tepidanaerobacter</taxon>
    </lineage>
</organism>
<name>L0RZK1_TEPAE</name>
<evidence type="ECO:0000256" key="1">
    <source>
        <dbReference type="ARBA" id="ARBA00004651"/>
    </source>
</evidence>
<keyword evidence="5 7" id="KW-1133">Transmembrane helix</keyword>
<proteinExistence type="inferred from homology"/>
<dbReference type="eggNOG" id="COG1173">
    <property type="taxonomic scope" value="Bacteria"/>
</dbReference>
<evidence type="ECO:0000256" key="3">
    <source>
        <dbReference type="ARBA" id="ARBA00022475"/>
    </source>
</evidence>
<keyword evidence="6 7" id="KW-0472">Membrane</keyword>